<organism evidence="2 3">
    <name type="scientific">Operophtera brumata</name>
    <name type="common">Winter moth</name>
    <name type="synonym">Phalaena brumata</name>
    <dbReference type="NCBI Taxonomy" id="104452"/>
    <lineage>
        <taxon>Eukaryota</taxon>
        <taxon>Metazoa</taxon>
        <taxon>Ecdysozoa</taxon>
        <taxon>Arthropoda</taxon>
        <taxon>Hexapoda</taxon>
        <taxon>Insecta</taxon>
        <taxon>Pterygota</taxon>
        <taxon>Neoptera</taxon>
        <taxon>Endopterygota</taxon>
        <taxon>Lepidoptera</taxon>
        <taxon>Glossata</taxon>
        <taxon>Ditrysia</taxon>
        <taxon>Geometroidea</taxon>
        <taxon>Geometridae</taxon>
        <taxon>Larentiinae</taxon>
        <taxon>Operophtera</taxon>
    </lineage>
</organism>
<evidence type="ECO:0000313" key="2">
    <source>
        <dbReference type="EMBL" id="KOB68908.1"/>
    </source>
</evidence>
<dbReference type="GO" id="GO:0005615">
    <property type="term" value="C:extracellular space"/>
    <property type="evidence" value="ECO:0007669"/>
    <property type="project" value="TreeGrafter"/>
</dbReference>
<dbReference type="AlphaFoldDB" id="A0A0L7L074"/>
<dbReference type="PANTHER" id="PTHR11008:SF32">
    <property type="entry name" value="CIRCADIAN CLOCK-CONTROLLED PROTEIN DAYWAKE-RELATED"/>
    <property type="match status" value="1"/>
</dbReference>
<dbReference type="EMBL" id="JTDY01003861">
    <property type="protein sequence ID" value="KOB68908.1"/>
    <property type="molecule type" value="Genomic_DNA"/>
</dbReference>
<protein>
    <submittedName>
        <fullName evidence="2">Juvenile hormone binding protein-like protein</fullName>
    </submittedName>
</protein>
<gene>
    <name evidence="2" type="ORF">OBRU01_17497</name>
</gene>
<feature type="chain" id="PRO_5005572923" evidence="1">
    <location>
        <begin position="17"/>
        <end position="256"/>
    </location>
</feature>
<accession>A0A0L7L074</accession>
<reference evidence="2 3" key="1">
    <citation type="journal article" date="2015" name="Genome Biol. Evol.">
        <title>The genome of winter moth (Operophtera brumata) provides a genomic perspective on sexual dimorphism and phenology.</title>
        <authorList>
            <person name="Derks M.F."/>
            <person name="Smit S."/>
            <person name="Salis L."/>
            <person name="Schijlen E."/>
            <person name="Bossers A."/>
            <person name="Mateman C."/>
            <person name="Pijl A.S."/>
            <person name="de Ridder D."/>
            <person name="Groenen M.A."/>
            <person name="Visser M.E."/>
            <person name="Megens H.J."/>
        </authorList>
    </citation>
    <scope>NUCLEOTIDE SEQUENCE [LARGE SCALE GENOMIC DNA]</scope>
    <source>
        <strain evidence="2">WM2013NL</strain>
        <tissue evidence="2">Head and thorax</tissue>
    </source>
</reference>
<name>A0A0L7L074_OPEBR</name>
<evidence type="ECO:0000256" key="1">
    <source>
        <dbReference type="SAM" id="SignalP"/>
    </source>
</evidence>
<evidence type="ECO:0000313" key="3">
    <source>
        <dbReference type="Proteomes" id="UP000037510"/>
    </source>
</evidence>
<comment type="caution">
    <text evidence="2">The sequence shown here is derived from an EMBL/GenBank/DDBJ whole genome shotgun (WGS) entry which is preliminary data.</text>
</comment>
<dbReference type="InterPro" id="IPR038606">
    <property type="entry name" value="To_sf"/>
</dbReference>
<feature type="signal peptide" evidence="1">
    <location>
        <begin position="1"/>
        <end position="16"/>
    </location>
</feature>
<dbReference type="Proteomes" id="UP000037510">
    <property type="component" value="Unassembled WGS sequence"/>
</dbReference>
<dbReference type="Gene3D" id="3.15.10.30">
    <property type="entry name" value="Haemolymph juvenile hormone binding protein"/>
    <property type="match status" value="3"/>
</dbReference>
<dbReference type="PANTHER" id="PTHR11008">
    <property type="entry name" value="PROTEIN TAKEOUT-LIKE PROTEIN"/>
    <property type="match status" value="1"/>
</dbReference>
<keyword evidence="1" id="KW-0732">Signal</keyword>
<dbReference type="SMART" id="SM00700">
    <property type="entry name" value="JHBP"/>
    <property type="match status" value="1"/>
</dbReference>
<sequence length="256" mass="28801">MKSLFVVLCVIYCVESNVLPVEICSFEDNQCLKTQFQKAVPAFMSGIPELGIEVMDPMNLADFKFNVSGLQFALKDGKLEGLKITTIDILPVEICSFEDNQCLKTQFQKAVPAFMSGIPELGIEVMDPMNLADFKFNVSGLQFALKDGKLEGLKITTIDSVKDDKEFIVPKNVHFDFKVKDNAHFNLTDLFNGKKDPSDTMLQFLNNDWKTVSQEFGRPILEEAAKILFENVKTYFKQNAISDIATKPLDKNGMSR</sequence>
<dbReference type="Pfam" id="PF06585">
    <property type="entry name" value="JHBP"/>
    <property type="match status" value="2"/>
</dbReference>
<proteinExistence type="predicted"/>
<keyword evidence="3" id="KW-1185">Reference proteome</keyword>
<dbReference type="InterPro" id="IPR010562">
    <property type="entry name" value="Haemolymph_juvenile_hormone-bd"/>
</dbReference>
<feature type="non-terminal residue" evidence="2">
    <location>
        <position position="256"/>
    </location>
</feature>